<dbReference type="Gene3D" id="2.160.20.120">
    <property type="match status" value="1"/>
</dbReference>
<comment type="caution">
    <text evidence="3">The sequence shown here is derived from an EMBL/GenBank/DDBJ whole genome shotgun (WGS) entry which is preliminary data.</text>
</comment>
<feature type="signal peptide" evidence="1">
    <location>
        <begin position="1"/>
        <end position="24"/>
    </location>
</feature>
<dbReference type="RefSeq" id="WP_110833139.1">
    <property type="nucleotide sequence ID" value="NZ_QKLU01000006.1"/>
</dbReference>
<name>A0A318UCL4_9SPHI</name>
<evidence type="ECO:0000256" key="1">
    <source>
        <dbReference type="SAM" id="SignalP"/>
    </source>
</evidence>
<evidence type="ECO:0000313" key="3">
    <source>
        <dbReference type="EMBL" id="PYF72389.1"/>
    </source>
</evidence>
<gene>
    <name evidence="3" type="ORF">B0O44_10638</name>
</gene>
<dbReference type="InterPro" id="IPR021255">
    <property type="entry name" value="DUF2807"/>
</dbReference>
<reference evidence="3 4" key="1">
    <citation type="submission" date="2018-06" db="EMBL/GenBank/DDBJ databases">
        <title>Genomic Encyclopedia of Archaeal and Bacterial Type Strains, Phase II (KMG-II): from individual species to whole genera.</title>
        <authorList>
            <person name="Goeker M."/>
        </authorList>
    </citation>
    <scope>NUCLEOTIDE SEQUENCE [LARGE SCALE GENOMIC DNA]</scope>
    <source>
        <strain evidence="3 4">DSM 27372</strain>
    </source>
</reference>
<keyword evidence="4" id="KW-1185">Reference proteome</keyword>
<dbReference type="EMBL" id="QKLU01000006">
    <property type="protein sequence ID" value="PYF72389.1"/>
    <property type="molecule type" value="Genomic_DNA"/>
</dbReference>
<organism evidence="3 4">
    <name type="scientific">Pedobacter nutrimenti</name>
    <dbReference type="NCBI Taxonomy" id="1241337"/>
    <lineage>
        <taxon>Bacteria</taxon>
        <taxon>Pseudomonadati</taxon>
        <taxon>Bacteroidota</taxon>
        <taxon>Sphingobacteriia</taxon>
        <taxon>Sphingobacteriales</taxon>
        <taxon>Sphingobacteriaceae</taxon>
        <taxon>Pedobacter</taxon>
    </lineage>
</organism>
<dbReference type="OrthoDB" id="759627at2"/>
<dbReference type="Pfam" id="PF10988">
    <property type="entry name" value="DUF2807"/>
    <property type="match status" value="1"/>
</dbReference>
<evidence type="ECO:0000259" key="2">
    <source>
        <dbReference type="Pfam" id="PF10988"/>
    </source>
</evidence>
<feature type="chain" id="PRO_5016349565" description="Putative auto-transporter adhesin head GIN domain-containing protein" evidence="1">
    <location>
        <begin position="25"/>
        <end position="198"/>
    </location>
</feature>
<sequence>MKNLIKRWLTVMAAVAVFTSASLAAPVTDTLKHQQNTEIDMIILRGNVRVYLIQKIQGSMKIVTSRTAEELTVTKRGEKLLINSEQNEPVVLYIYLKNLKRIEASNTAVVRTSGNFNLKLLQVILHDGARAELNIHTEALYTQLKDQSKLHLAGSTEEHVLVRGKVSNLKMEKFSALKTDTIPYQLLLADEKLAGQVH</sequence>
<accession>A0A318UCL4</accession>
<proteinExistence type="predicted"/>
<protein>
    <recommendedName>
        <fullName evidence="2">Putative auto-transporter adhesin head GIN domain-containing protein</fullName>
    </recommendedName>
</protein>
<keyword evidence="1" id="KW-0732">Signal</keyword>
<dbReference type="AlphaFoldDB" id="A0A318UCL4"/>
<dbReference type="Proteomes" id="UP000248198">
    <property type="component" value="Unassembled WGS sequence"/>
</dbReference>
<feature type="domain" description="Putative auto-transporter adhesin head GIN" evidence="2">
    <location>
        <begin position="41"/>
        <end position="176"/>
    </location>
</feature>
<evidence type="ECO:0000313" key="4">
    <source>
        <dbReference type="Proteomes" id="UP000248198"/>
    </source>
</evidence>